<name>A0A6J6PB83_9ZZZZ</name>
<protein>
    <submittedName>
        <fullName evidence="1">Unannotated protein</fullName>
    </submittedName>
</protein>
<gene>
    <name evidence="1" type="ORF">UFOPK2582_00726</name>
</gene>
<dbReference type="AlphaFoldDB" id="A0A6J6PB83"/>
<organism evidence="1">
    <name type="scientific">freshwater metagenome</name>
    <dbReference type="NCBI Taxonomy" id="449393"/>
    <lineage>
        <taxon>unclassified sequences</taxon>
        <taxon>metagenomes</taxon>
        <taxon>ecological metagenomes</taxon>
    </lineage>
</organism>
<proteinExistence type="predicted"/>
<dbReference type="EMBL" id="CAEZXS010000068">
    <property type="protein sequence ID" value="CAB4696741.1"/>
    <property type="molecule type" value="Genomic_DNA"/>
</dbReference>
<sequence length="53" mass="5724">MLLKNLPIDLGLAVVALHKGPGGELNQVFVPHLVLYQCGQVVIRLLTALYLAT</sequence>
<evidence type="ECO:0000313" key="1">
    <source>
        <dbReference type="EMBL" id="CAB4696741.1"/>
    </source>
</evidence>
<accession>A0A6J6PB83</accession>
<reference evidence="1" key="1">
    <citation type="submission" date="2020-05" db="EMBL/GenBank/DDBJ databases">
        <authorList>
            <person name="Chiriac C."/>
            <person name="Salcher M."/>
            <person name="Ghai R."/>
            <person name="Kavagutti S V."/>
        </authorList>
    </citation>
    <scope>NUCLEOTIDE SEQUENCE</scope>
</reference>